<dbReference type="InterPro" id="IPR034686">
    <property type="entry name" value="Terpene_cyclase-like_2"/>
</dbReference>
<comment type="cofactor">
    <cofactor evidence="1">
        <name>Mg(2+)</name>
        <dbReference type="ChEBI" id="CHEBI:18420"/>
    </cofactor>
</comment>
<sequence length="309" mass="36591">MKNLKSLLTYPFEGRVHPQAVVLENQVNLWLDDCHFLPESFRQKEQKIRVGHWVASNWPDAPYERLIPMARWFLGGFLHDDHHTKLPLKELVRVTMRIDDVWKGAAITPEDNEIVRQFGIATDELRRFAPPEWVDRYLWHNRLFFEGIMSEAYYNFKNIYPSVEEYIDIRDKTMGGQALCDLTEVASCTILPYEIYLHPTIQRIIKLSGYLMGWANDIYSMEKEKNDNETLNLVLVIQHTRNCTLESALKAAIQLHDDHLMEFLRLRSKLPDFHEHNEDVERYVSSIELMIHGHLIWIRQASRYEVELQ</sequence>
<dbReference type="Gene3D" id="1.10.600.10">
    <property type="entry name" value="Farnesyl Diphosphate Synthase"/>
    <property type="match status" value="1"/>
</dbReference>
<evidence type="ECO:0000313" key="2">
    <source>
        <dbReference type="EMBL" id="SEK87348.1"/>
    </source>
</evidence>
<dbReference type="SFLD" id="SFLDG01020">
    <property type="entry name" value="Terpene_Cyclase_Like_2"/>
    <property type="match status" value="1"/>
</dbReference>
<evidence type="ECO:0000256" key="1">
    <source>
        <dbReference type="RuleBase" id="RU366034"/>
    </source>
</evidence>
<dbReference type="GO" id="GO:0046872">
    <property type="term" value="F:metal ion binding"/>
    <property type="evidence" value="ECO:0007669"/>
    <property type="project" value="UniProtKB-KW"/>
</dbReference>
<name>A0A1H7KKN7_OLID1</name>
<keyword evidence="1" id="KW-0460">Magnesium</keyword>
<dbReference type="SFLD" id="SFLDS00005">
    <property type="entry name" value="Isoprenoid_Synthase_Type_I"/>
    <property type="match status" value="1"/>
</dbReference>
<keyword evidence="1" id="KW-0479">Metal-binding</keyword>
<dbReference type="EC" id="4.2.3.-" evidence="1"/>
<keyword evidence="1" id="KW-0456">Lyase</keyword>
<dbReference type="OrthoDB" id="1223397at2"/>
<dbReference type="AlphaFoldDB" id="A0A1H7KKN7"/>
<gene>
    <name evidence="2" type="ORF">SAMN05661044_01387</name>
</gene>
<dbReference type="STRING" id="407022.SAMN05661044_01387"/>
<accession>A0A1H7KKN7</accession>
<proteinExistence type="inferred from homology"/>
<keyword evidence="3" id="KW-1185">Reference proteome</keyword>
<dbReference type="Pfam" id="PF19086">
    <property type="entry name" value="Terpene_syn_C_2"/>
    <property type="match status" value="1"/>
</dbReference>
<dbReference type="RefSeq" id="WP_093320797.1">
    <property type="nucleotide sequence ID" value="NZ_FOAF01000001.1"/>
</dbReference>
<dbReference type="GO" id="GO:0010333">
    <property type="term" value="F:terpene synthase activity"/>
    <property type="evidence" value="ECO:0007669"/>
    <property type="project" value="InterPro"/>
</dbReference>
<dbReference type="SUPFAM" id="SSF48576">
    <property type="entry name" value="Terpenoid synthases"/>
    <property type="match status" value="1"/>
</dbReference>
<dbReference type="Proteomes" id="UP000199421">
    <property type="component" value="Unassembled WGS sequence"/>
</dbReference>
<reference evidence="3" key="1">
    <citation type="submission" date="2016-10" db="EMBL/GenBank/DDBJ databases">
        <authorList>
            <person name="Varghese N."/>
            <person name="Submissions S."/>
        </authorList>
    </citation>
    <scope>NUCLEOTIDE SEQUENCE [LARGE SCALE GENOMIC DNA]</scope>
    <source>
        <strain evidence="3">DSM 18733</strain>
    </source>
</reference>
<comment type="similarity">
    <text evidence="1">Belongs to the terpene synthase family.</text>
</comment>
<dbReference type="InterPro" id="IPR008949">
    <property type="entry name" value="Isoprenoid_synthase_dom_sf"/>
</dbReference>
<organism evidence="2 3">
    <name type="scientific">Olivibacter domesticus</name>
    <name type="common">Pseudosphingobacterium domesticum</name>
    <dbReference type="NCBI Taxonomy" id="407022"/>
    <lineage>
        <taxon>Bacteria</taxon>
        <taxon>Pseudomonadati</taxon>
        <taxon>Bacteroidota</taxon>
        <taxon>Sphingobacteriia</taxon>
        <taxon>Sphingobacteriales</taxon>
        <taxon>Sphingobacteriaceae</taxon>
        <taxon>Olivibacter</taxon>
    </lineage>
</organism>
<evidence type="ECO:0000313" key="3">
    <source>
        <dbReference type="Proteomes" id="UP000199421"/>
    </source>
</evidence>
<dbReference type="PANTHER" id="PTHR35201:SF4">
    <property type="entry name" value="BETA-PINACENE SYNTHASE-RELATED"/>
    <property type="match status" value="1"/>
</dbReference>
<protein>
    <recommendedName>
        <fullName evidence="1">Terpene synthase</fullName>
        <ecNumber evidence="1">4.2.3.-</ecNumber>
    </recommendedName>
</protein>
<dbReference type="PANTHER" id="PTHR35201">
    <property type="entry name" value="TERPENE SYNTHASE"/>
    <property type="match status" value="1"/>
</dbReference>
<dbReference type="EMBL" id="FOAF01000001">
    <property type="protein sequence ID" value="SEK87348.1"/>
    <property type="molecule type" value="Genomic_DNA"/>
</dbReference>